<dbReference type="SMART" id="SM00448">
    <property type="entry name" value="REC"/>
    <property type="match status" value="1"/>
</dbReference>
<dbReference type="Gene3D" id="3.40.50.2300">
    <property type="match status" value="1"/>
</dbReference>
<comment type="caution">
    <text evidence="4">The sequence shown here is derived from an EMBL/GenBank/DDBJ whole genome shotgun (WGS) entry which is preliminary data.</text>
</comment>
<dbReference type="Pfam" id="PF00072">
    <property type="entry name" value="Response_reg"/>
    <property type="match status" value="1"/>
</dbReference>
<dbReference type="InterPro" id="IPR001789">
    <property type="entry name" value="Sig_transdc_resp-reg_receiver"/>
</dbReference>
<evidence type="ECO:0000259" key="3">
    <source>
        <dbReference type="PROSITE" id="PS50110"/>
    </source>
</evidence>
<evidence type="ECO:0000313" key="4">
    <source>
        <dbReference type="EMBL" id="MCO6159317.1"/>
    </source>
</evidence>
<dbReference type="PANTHER" id="PTHR44591">
    <property type="entry name" value="STRESS RESPONSE REGULATOR PROTEIN 1"/>
    <property type="match status" value="1"/>
</dbReference>
<evidence type="ECO:0000256" key="1">
    <source>
        <dbReference type="ARBA" id="ARBA00022553"/>
    </source>
</evidence>
<evidence type="ECO:0000256" key="2">
    <source>
        <dbReference type="PROSITE-ProRule" id="PRU00169"/>
    </source>
</evidence>
<proteinExistence type="predicted"/>
<protein>
    <submittedName>
        <fullName evidence="4">Response regulator</fullName>
    </submittedName>
</protein>
<dbReference type="PROSITE" id="PS50110">
    <property type="entry name" value="RESPONSE_REGULATORY"/>
    <property type="match status" value="1"/>
</dbReference>
<feature type="modified residue" description="4-aspartylphosphate" evidence="2">
    <location>
        <position position="52"/>
    </location>
</feature>
<gene>
    <name evidence="4" type="ORF">NF685_04630</name>
</gene>
<name>A0ABT1CEQ6_9PROT</name>
<dbReference type="InterPro" id="IPR050595">
    <property type="entry name" value="Bact_response_regulator"/>
</dbReference>
<organism evidence="4 5">
    <name type="scientific">Asaia lannensis NBRC 102526</name>
    <dbReference type="NCBI Taxonomy" id="1307926"/>
    <lineage>
        <taxon>Bacteria</taxon>
        <taxon>Pseudomonadati</taxon>
        <taxon>Pseudomonadota</taxon>
        <taxon>Alphaproteobacteria</taxon>
        <taxon>Acetobacterales</taxon>
        <taxon>Acetobacteraceae</taxon>
        <taxon>Asaia</taxon>
    </lineage>
</organism>
<dbReference type="InterPro" id="IPR011006">
    <property type="entry name" value="CheY-like_superfamily"/>
</dbReference>
<dbReference type="Proteomes" id="UP001523401">
    <property type="component" value="Unassembled WGS sequence"/>
</dbReference>
<dbReference type="EMBL" id="JAMXQU010000002">
    <property type="protein sequence ID" value="MCO6159317.1"/>
    <property type="molecule type" value="Genomic_DNA"/>
</dbReference>
<accession>A0ABT1CEQ6</accession>
<feature type="domain" description="Response regulatory" evidence="3">
    <location>
        <begin position="2"/>
        <end position="115"/>
    </location>
</feature>
<sequence length="152" mass="16383">MDVLIVEDEMIIAMDMEALISDSGHDVVGTAASLDEVEALPAELNPQLALVDLHLAQGSSGLDVCAHIQQRWPEALIVFLTANVSKIPEDFSGAHGVIAKPFSHAGVISALRYLSEGVFDPPPTMPRPSSLQASDNLRRRWAATRTPTQFPT</sequence>
<keyword evidence="1 2" id="KW-0597">Phosphoprotein</keyword>
<dbReference type="PANTHER" id="PTHR44591:SF3">
    <property type="entry name" value="RESPONSE REGULATORY DOMAIN-CONTAINING PROTEIN"/>
    <property type="match status" value="1"/>
</dbReference>
<keyword evidence="5" id="KW-1185">Reference proteome</keyword>
<dbReference type="RefSeq" id="WP_222548017.1">
    <property type="nucleotide sequence ID" value="NZ_BAPW01000012.1"/>
</dbReference>
<evidence type="ECO:0000313" key="5">
    <source>
        <dbReference type="Proteomes" id="UP001523401"/>
    </source>
</evidence>
<reference evidence="4 5" key="1">
    <citation type="submission" date="2022-06" db="EMBL/GenBank/DDBJ databases">
        <title>Whole-genome of Asaia lannensis strain LMG 27011T.</title>
        <authorList>
            <person name="Sombolestani A."/>
        </authorList>
    </citation>
    <scope>NUCLEOTIDE SEQUENCE [LARGE SCALE GENOMIC DNA]</scope>
    <source>
        <strain evidence="4 5">NBRC 102526</strain>
    </source>
</reference>
<dbReference type="SUPFAM" id="SSF52172">
    <property type="entry name" value="CheY-like"/>
    <property type="match status" value="1"/>
</dbReference>